<keyword evidence="1" id="KW-1133">Transmembrane helix</keyword>
<evidence type="ECO:0000313" key="2">
    <source>
        <dbReference type="EMBL" id="KAI9161492.1"/>
    </source>
</evidence>
<evidence type="ECO:0000313" key="3">
    <source>
        <dbReference type="Proteomes" id="UP001064489"/>
    </source>
</evidence>
<sequence>MLERQIGGYQDQIERRIWGSSGNNNQRERERNRNREIVVAAVAESAALLPSALSLLLVDAVFSYRLVKLMKLPED</sequence>
<feature type="transmembrane region" description="Helical" evidence="1">
    <location>
        <begin position="37"/>
        <end position="62"/>
    </location>
</feature>
<dbReference type="Proteomes" id="UP001064489">
    <property type="component" value="Chromosome 2"/>
</dbReference>
<reference evidence="2" key="1">
    <citation type="journal article" date="2022" name="Plant J.">
        <title>Strategies of tolerance reflected in two North American maple genomes.</title>
        <authorList>
            <person name="McEvoy S.L."/>
            <person name="Sezen U.U."/>
            <person name="Trouern-Trend A."/>
            <person name="McMahon S.M."/>
            <person name="Schaberg P.G."/>
            <person name="Yang J."/>
            <person name="Wegrzyn J.L."/>
            <person name="Swenson N.G."/>
        </authorList>
    </citation>
    <scope>NUCLEOTIDE SEQUENCE</scope>
    <source>
        <strain evidence="2">91603</strain>
    </source>
</reference>
<name>A0AAD5IFW8_ACENE</name>
<protein>
    <submittedName>
        <fullName evidence="2">Uncharacterized protein</fullName>
    </submittedName>
</protein>
<keyword evidence="1" id="KW-0812">Transmembrane</keyword>
<organism evidence="2 3">
    <name type="scientific">Acer negundo</name>
    <name type="common">Box elder</name>
    <dbReference type="NCBI Taxonomy" id="4023"/>
    <lineage>
        <taxon>Eukaryota</taxon>
        <taxon>Viridiplantae</taxon>
        <taxon>Streptophyta</taxon>
        <taxon>Embryophyta</taxon>
        <taxon>Tracheophyta</taxon>
        <taxon>Spermatophyta</taxon>
        <taxon>Magnoliopsida</taxon>
        <taxon>eudicotyledons</taxon>
        <taxon>Gunneridae</taxon>
        <taxon>Pentapetalae</taxon>
        <taxon>rosids</taxon>
        <taxon>malvids</taxon>
        <taxon>Sapindales</taxon>
        <taxon>Sapindaceae</taxon>
        <taxon>Hippocastanoideae</taxon>
        <taxon>Acereae</taxon>
        <taxon>Acer</taxon>
    </lineage>
</organism>
<keyword evidence="3" id="KW-1185">Reference proteome</keyword>
<gene>
    <name evidence="2" type="ORF">LWI28_017972</name>
</gene>
<accession>A0AAD5IFW8</accession>
<comment type="caution">
    <text evidence="2">The sequence shown here is derived from an EMBL/GenBank/DDBJ whole genome shotgun (WGS) entry which is preliminary data.</text>
</comment>
<dbReference type="EMBL" id="JAJSOW010000106">
    <property type="protein sequence ID" value="KAI9161492.1"/>
    <property type="molecule type" value="Genomic_DNA"/>
</dbReference>
<proteinExistence type="predicted"/>
<keyword evidence="1" id="KW-0472">Membrane</keyword>
<evidence type="ECO:0000256" key="1">
    <source>
        <dbReference type="SAM" id="Phobius"/>
    </source>
</evidence>
<reference evidence="2" key="2">
    <citation type="submission" date="2023-02" db="EMBL/GenBank/DDBJ databases">
        <authorList>
            <person name="Swenson N.G."/>
            <person name="Wegrzyn J.L."/>
            <person name="Mcevoy S.L."/>
        </authorList>
    </citation>
    <scope>NUCLEOTIDE SEQUENCE</scope>
    <source>
        <strain evidence="2">91603</strain>
        <tissue evidence="2">Leaf</tissue>
    </source>
</reference>
<dbReference type="AlphaFoldDB" id="A0AAD5IFW8"/>